<keyword evidence="3" id="KW-1185">Reference proteome</keyword>
<gene>
    <name evidence="2" type="ORF">GCM10009039_01120</name>
</gene>
<dbReference type="CDD" id="cd01741">
    <property type="entry name" value="GATase1_1"/>
    <property type="match status" value="1"/>
</dbReference>
<dbReference type="InterPro" id="IPR017926">
    <property type="entry name" value="GATASE"/>
</dbReference>
<evidence type="ECO:0000259" key="1">
    <source>
        <dbReference type="Pfam" id="PF00117"/>
    </source>
</evidence>
<protein>
    <recommendedName>
        <fullName evidence="1">Glutamine amidotransferase domain-containing protein</fullName>
    </recommendedName>
</protein>
<dbReference type="SUPFAM" id="SSF52317">
    <property type="entry name" value="Class I glutamine amidotransferase-like"/>
    <property type="match status" value="1"/>
</dbReference>
<proteinExistence type="predicted"/>
<dbReference type="GO" id="GO:0005829">
    <property type="term" value="C:cytosol"/>
    <property type="evidence" value="ECO:0007669"/>
    <property type="project" value="TreeGrafter"/>
</dbReference>
<sequence>MSLRVALLNAAHDGSRTARNFQREIDAALTEFDAVDGDLPGGFDFDGIVVTGSRSSVYWEEPWIDGLVEYVAAAAERDVPILGVCFGHQVVAEALGGTVEGMGEYEIGYRTVSRTTEDALFTGIDRDFTVFTTHSDAVTALPPGADLLAENDYGVHAFKKGSAYGVQFHPEYDTETAEHITNSKDALSDERKAEVLGGINAENFEAACEAKRLFDNFLALADGARDLQVASDD</sequence>
<feature type="domain" description="Glutamine amidotransferase" evidence="1">
    <location>
        <begin position="43"/>
        <end position="177"/>
    </location>
</feature>
<dbReference type="RefSeq" id="WP_188974769.1">
    <property type="nucleotide sequence ID" value="NZ_BMPG01000001.1"/>
</dbReference>
<accession>A0A830F1Q4</accession>
<evidence type="ECO:0000313" key="3">
    <source>
        <dbReference type="Proteomes" id="UP000607197"/>
    </source>
</evidence>
<dbReference type="Pfam" id="PF00117">
    <property type="entry name" value="GATase"/>
    <property type="match status" value="1"/>
</dbReference>
<dbReference type="AlphaFoldDB" id="A0A830F1Q4"/>
<dbReference type="EMBL" id="BMPG01000001">
    <property type="protein sequence ID" value="GGL46548.1"/>
    <property type="molecule type" value="Genomic_DNA"/>
</dbReference>
<name>A0A830F1Q4_9EURY</name>
<dbReference type="PRINTS" id="PR00096">
    <property type="entry name" value="GATASE"/>
</dbReference>
<dbReference type="PANTHER" id="PTHR42695">
    <property type="entry name" value="GLUTAMINE AMIDOTRANSFERASE YLR126C-RELATED"/>
    <property type="match status" value="1"/>
</dbReference>
<reference evidence="2" key="1">
    <citation type="journal article" date="2014" name="Int. J. Syst. Evol. Microbiol.">
        <title>Complete genome sequence of Corynebacterium casei LMG S-19264T (=DSM 44701T), isolated from a smear-ripened cheese.</title>
        <authorList>
            <consortium name="US DOE Joint Genome Institute (JGI-PGF)"/>
            <person name="Walter F."/>
            <person name="Albersmeier A."/>
            <person name="Kalinowski J."/>
            <person name="Ruckert C."/>
        </authorList>
    </citation>
    <scope>NUCLEOTIDE SEQUENCE</scope>
    <source>
        <strain evidence="2">JCM 19596</strain>
    </source>
</reference>
<organism evidence="2 3">
    <name type="scientific">Halocalculus aciditolerans</name>
    <dbReference type="NCBI Taxonomy" id="1383812"/>
    <lineage>
        <taxon>Archaea</taxon>
        <taxon>Methanobacteriati</taxon>
        <taxon>Methanobacteriota</taxon>
        <taxon>Stenosarchaea group</taxon>
        <taxon>Halobacteria</taxon>
        <taxon>Halobacteriales</taxon>
        <taxon>Halobacteriaceae</taxon>
        <taxon>Halocalculus</taxon>
    </lineage>
</organism>
<evidence type="ECO:0000313" key="2">
    <source>
        <dbReference type="EMBL" id="GGL46548.1"/>
    </source>
</evidence>
<dbReference type="PANTHER" id="PTHR42695:SF5">
    <property type="entry name" value="GLUTAMINE AMIDOTRANSFERASE YLR126C-RELATED"/>
    <property type="match status" value="1"/>
</dbReference>
<dbReference type="Proteomes" id="UP000607197">
    <property type="component" value="Unassembled WGS sequence"/>
</dbReference>
<dbReference type="InterPro" id="IPR044992">
    <property type="entry name" value="ChyE-like"/>
</dbReference>
<dbReference type="OrthoDB" id="7388at2157"/>
<dbReference type="InterPro" id="IPR029062">
    <property type="entry name" value="Class_I_gatase-like"/>
</dbReference>
<dbReference type="Gene3D" id="3.40.50.880">
    <property type="match status" value="1"/>
</dbReference>
<dbReference type="PROSITE" id="PS51273">
    <property type="entry name" value="GATASE_TYPE_1"/>
    <property type="match status" value="1"/>
</dbReference>
<comment type="caution">
    <text evidence="2">The sequence shown here is derived from an EMBL/GenBank/DDBJ whole genome shotgun (WGS) entry which is preliminary data.</text>
</comment>
<reference evidence="2" key="2">
    <citation type="submission" date="2020-09" db="EMBL/GenBank/DDBJ databases">
        <authorList>
            <person name="Sun Q."/>
            <person name="Ohkuma M."/>
        </authorList>
    </citation>
    <scope>NUCLEOTIDE SEQUENCE</scope>
    <source>
        <strain evidence="2">JCM 19596</strain>
    </source>
</reference>